<proteinExistence type="predicted"/>
<organism evidence="1 2">
    <name type="scientific">Oryzias sinensis</name>
    <name type="common">Chinese medaka</name>
    <dbReference type="NCBI Taxonomy" id="183150"/>
    <lineage>
        <taxon>Eukaryota</taxon>
        <taxon>Metazoa</taxon>
        <taxon>Chordata</taxon>
        <taxon>Craniata</taxon>
        <taxon>Vertebrata</taxon>
        <taxon>Euteleostomi</taxon>
        <taxon>Actinopterygii</taxon>
        <taxon>Neopterygii</taxon>
        <taxon>Teleostei</taxon>
        <taxon>Neoteleostei</taxon>
        <taxon>Acanthomorphata</taxon>
        <taxon>Ovalentaria</taxon>
        <taxon>Atherinomorphae</taxon>
        <taxon>Beloniformes</taxon>
        <taxon>Adrianichthyidae</taxon>
        <taxon>Oryziinae</taxon>
        <taxon>Oryzias</taxon>
    </lineage>
</organism>
<sequence>MVTCLPPAGHLFATCGSPVGHLWATCGPPVCHLWVTCSSPVGYLQVICGHEGTSHPVVAWQHVGSYKKGGAKVPL</sequence>
<name>A0A8C7XJ57_9TELE</name>
<reference evidence="1" key="1">
    <citation type="submission" date="2025-08" db="UniProtKB">
        <authorList>
            <consortium name="Ensembl"/>
        </authorList>
    </citation>
    <scope>IDENTIFICATION</scope>
</reference>
<dbReference type="Proteomes" id="UP000694383">
    <property type="component" value="Unplaced"/>
</dbReference>
<protein>
    <submittedName>
        <fullName evidence="1">Uncharacterized protein</fullName>
    </submittedName>
</protein>
<reference evidence="1" key="2">
    <citation type="submission" date="2025-09" db="UniProtKB">
        <authorList>
            <consortium name="Ensembl"/>
        </authorList>
    </citation>
    <scope>IDENTIFICATION</scope>
</reference>
<dbReference type="Ensembl" id="ENSOSIT00000014850.1">
    <property type="protein sequence ID" value="ENSOSIP00000014045.1"/>
    <property type="gene ID" value="ENSOSIG00000008006.1"/>
</dbReference>
<accession>A0A8C7XJ57</accession>
<dbReference type="GeneTree" id="ENSGT01050000245833"/>
<evidence type="ECO:0000313" key="2">
    <source>
        <dbReference type="Proteomes" id="UP000694383"/>
    </source>
</evidence>
<keyword evidence="2" id="KW-1185">Reference proteome</keyword>
<dbReference type="AlphaFoldDB" id="A0A8C7XJ57"/>
<evidence type="ECO:0000313" key="1">
    <source>
        <dbReference type="Ensembl" id="ENSOSIP00000014045.1"/>
    </source>
</evidence>